<dbReference type="CTD" id="20208908"/>
<accession>T1FJA9</accession>
<dbReference type="AlphaFoldDB" id="T1FJA9"/>
<dbReference type="RefSeq" id="XP_009010486.1">
    <property type="nucleotide sequence ID" value="XM_009012238.1"/>
</dbReference>
<name>T1FJA9_HELRO</name>
<dbReference type="EnsemblMetazoa" id="HelroT183204">
    <property type="protein sequence ID" value="HelroP183204"/>
    <property type="gene ID" value="HelroG183204"/>
</dbReference>
<reference evidence="3" key="1">
    <citation type="submission" date="2012-12" db="EMBL/GenBank/DDBJ databases">
        <authorList>
            <person name="Hellsten U."/>
            <person name="Grimwood J."/>
            <person name="Chapman J.A."/>
            <person name="Shapiro H."/>
            <person name="Aerts A."/>
            <person name="Otillar R.P."/>
            <person name="Terry A.Y."/>
            <person name="Boore J.L."/>
            <person name="Simakov O."/>
            <person name="Marletaz F."/>
            <person name="Cho S.-J."/>
            <person name="Edsinger-Gonzales E."/>
            <person name="Havlak P."/>
            <person name="Kuo D.-H."/>
            <person name="Larsson T."/>
            <person name="Lv J."/>
            <person name="Arendt D."/>
            <person name="Savage R."/>
            <person name="Osoegawa K."/>
            <person name="de Jong P."/>
            <person name="Lindberg D.R."/>
            <person name="Seaver E.C."/>
            <person name="Weisblat D.A."/>
            <person name="Putnam N.H."/>
            <person name="Grigoriev I.V."/>
            <person name="Rokhsar D.S."/>
        </authorList>
    </citation>
    <scope>NUCLEOTIDE SEQUENCE</scope>
</reference>
<evidence type="ECO:0000313" key="1">
    <source>
        <dbReference type="EMBL" id="ESO11418.1"/>
    </source>
</evidence>
<organism evidence="2 3">
    <name type="scientific">Helobdella robusta</name>
    <name type="common">Californian leech</name>
    <dbReference type="NCBI Taxonomy" id="6412"/>
    <lineage>
        <taxon>Eukaryota</taxon>
        <taxon>Metazoa</taxon>
        <taxon>Spiralia</taxon>
        <taxon>Lophotrochozoa</taxon>
        <taxon>Annelida</taxon>
        <taxon>Clitellata</taxon>
        <taxon>Hirudinea</taxon>
        <taxon>Rhynchobdellida</taxon>
        <taxon>Glossiphoniidae</taxon>
        <taxon>Helobdella</taxon>
    </lineage>
</organism>
<evidence type="ECO:0000313" key="3">
    <source>
        <dbReference type="Proteomes" id="UP000015101"/>
    </source>
</evidence>
<dbReference type="Proteomes" id="UP000015101">
    <property type="component" value="Unassembled WGS sequence"/>
</dbReference>
<dbReference type="GeneID" id="20208908"/>
<protein>
    <submittedName>
        <fullName evidence="1 2">Uncharacterized protein</fullName>
    </submittedName>
</protein>
<reference evidence="1 3" key="2">
    <citation type="journal article" date="2013" name="Nature">
        <title>Insights into bilaterian evolution from three spiralian genomes.</title>
        <authorList>
            <person name="Simakov O."/>
            <person name="Marletaz F."/>
            <person name="Cho S.J."/>
            <person name="Edsinger-Gonzales E."/>
            <person name="Havlak P."/>
            <person name="Hellsten U."/>
            <person name="Kuo D.H."/>
            <person name="Larsson T."/>
            <person name="Lv J."/>
            <person name="Arendt D."/>
            <person name="Savage R."/>
            <person name="Osoegawa K."/>
            <person name="de Jong P."/>
            <person name="Grimwood J."/>
            <person name="Chapman J.A."/>
            <person name="Shapiro H."/>
            <person name="Aerts A."/>
            <person name="Otillar R.P."/>
            <person name="Terry A.Y."/>
            <person name="Boore J.L."/>
            <person name="Grigoriev I.V."/>
            <person name="Lindberg D.R."/>
            <person name="Seaver E.C."/>
            <person name="Weisblat D.A."/>
            <person name="Putnam N.H."/>
            <person name="Rokhsar D.S."/>
        </authorList>
    </citation>
    <scope>NUCLEOTIDE SEQUENCE</scope>
</reference>
<sequence>MAKTMPKKLLLSLLSLQRLILRIKKKVTEVKPFASILLEDHSIPWAEKPAHFCHLKWNRLQSKPVSATTITNRRLNRYTIYPPLMFSPMNDSETKKRKLILVGSATVQLKIASQ</sequence>
<dbReference type="EMBL" id="KB095818">
    <property type="protein sequence ID" value="ESO11418.1"/>
    <property type="molecule type" value="Genomic_DNA"/>
</dbReference>
<dbReference type="InParanoid" id="T1FJA9"/>
<dbReference type="HOGENOM" id="CLU_2123710_0_0_1"/>
<evidence type="ECO:0000313" key="2">
    <source>
        <dbReference type="EnsemblMetazoa" id="HelroP183204"/>
    </source>
</evidence>
<keyword evidence="3" id="KW-1185">Reference proteome</keyword>
<reference evidence="2" key="3">
    <citation type="submission" date="2015-06" db="UniProtKB">
        <authorList>
            <consortium name="EnsemblMetazoa"/>
        </authorList>
    </citation>
    <scope>IDENTIFICATION</scope>
</reference>
<dbReference type="KEGG" id="hro:HELRODRAFT_183204"/>
<proteinExistence type="predicted"/>
<gene>
    <name evidence="2" type="primary">20208908</name>
    <name evidence="1" type="ORF">HELRODRAFT_183204</name>
</gene>
<dbReference type="EMBL" id="AMQM01008635">
    <property type="status" value="NOT_ANNOTATED_CDS"/>
    <property type="molecule type" value="Genomic_DNA"/>
</dbReference>